<protein>
    <recommendedName>
        <fullName evidence="4">Lipoprotein</fullName>
    </recommendedName>
</protein>
<comment type="caution">
    <text evidence="2">The sequence shown here is derived from an EMBL/GenBank/DDBJ whole genome shotgun (WGS) entry which is preliminary data.</text>
</comment>
<evidence type="ECO:0000256" key="1">
    <source>
        <dbReference type="SAM" id="SignalP"/>
    </source>
</evidence>
<evidence type="ECO:0008006" key="4">
    <source>
        <dbReference type="Google" id="ProtNLM"/>
    </source>
</evidence>
<dbReference type="Proteomes" id="UP000278332">
    <property type="component" value="Unassembled WGS sequence"/>
</dbReference>
<evidence type="ECO:0000313" key="3">
    <source>
        <dbReference type="Proteomes" id="UP000278332"/>
    </source>
</evidence>
<proteinExistence type="predicted"/>
<dbReference type="AlphaFoldDB" id="A0A3M4VNL5"/>
<organism evidence="2 3">
    <name type="scientific">Pseudomonas cichorii</name>
    <dbReference type="NCBI Taxonomy" id="36746"/>
    <lineage>
        <taxon>Bacteria</taxon>
        <taxon>Pseudomonadati</taxon>
        <taxon>Pseudomonadota</taxon>
        <taxon>Gammaproteobacteria</taxon>
        <taxon>Pseudomonadales</taxon>
        <taxon>Pseudomonadaceae</taxon>
        <taxon>Pseudomonas</taxon>
    </lineage>
</organism>
<keyword evidence="1" id="KW-0732">Signal</keyword>
<feature type="signal peptide" evidence="1">
    <location>
        <begin position="1"/>
        <end position="22"/>
    </location>
</feature>
<feature type="chain" id="PRO_5017928952" description="Lipoprotein" evidence="1">
    <location>
        <begin position="23"/>
        <end position="242"/>
    </location>
</feature>
<reference evidence="2 3" key="1">
    <citation type="submission" date="2018-08" db="EMBL/GenBank/DDBJ databases">
        <title>Recombination of ecologically and evolutionarily significant loci maintains genetic cohesion in the Pseudomonas syringae species complex.</title>
        <authorList>
            <person name="Dillon M."/>
            <person name="Thakur S."/>
            <person name="Almeida R.N.D."/>
            <person name="Weir B.S."/>
            <person name="Guttman D.S."/>
        </authorList>
    </citation>
    <scope>NUCLEOTIDE SEQUENCE [LARGE SCALE GENOMIC DNA]</scope>
    <source>
        <strain evidence="2 3">ICMP 6917</strain>
    </source>
</reference>
<name>A0A3M4VNL5_PSECI</name>
<gene>
    <name evidence="2" type="ORF">ALP84_03530</name>
</gene>
<evidence type="ECO:0000313" key="2">
    <source>
        <dbReference type="EMBL" id="RMR52622.1"/>
    </source>
</evidence>
<dbReference type="RefSeq" id="WP_122321649.1">
    <property type="nucleotide sequence ID" value="NZ_BLVV01000003.1"/>
</dbReference>
<dbReference type="EMBL" id="RBRY01000141">
    <property type="protein sequence ID" value="RMR52622.1"/>
    <property type="molecule type" value="Genomic_DNA"/>
</dbReference>
<sequence length="242" mass="27477">MKNQIIASAAILVLLNQGPSNANELPAKNPGYKEISMYDLPTGSSKNLEKAMIDYNKANTNGEAKPDNSLKIRPLARVEKEIKEIKFPADKVYDEPDARSSWEINPKKTVTDYSLLKIQPNRIQTLQTCDLKSTQYNGIYRKSKYTGFAQFYDCAGEKVYLRDMLLEGIKITGIKEQNNVELLNTKGVMYGIKNSQGKSFTNLSWTSKNIHHIIERDGTNSFTRAWLIRYANEVISLEEKTL</sequence>
<accession>A0A3M4VNL5</accession>